<dbReference type="NCBIfam" id="TIGR01379">
    <property type="entry name" value="thiL"/>
    <property type="match status" value="1"/>
</dbReference>
<feature type="binding site" evidence="1">
    <location>
        <position position="38"/>
    </location>
    <ligand>
        <name>Mg(2+)</name>
        <dbReference type="ChEBI" id="CHEBI:18420"/>
        <label>4</label>
    </ligand>
</feature>
<evidence type="ECO:0000259" key="3">
    <source>
        <dbReference type="Pfam" id="PF02769"/>
    </source>
</evidence>
<dbReference type="InterPro" id="IPR010918">
    <property type="entry name" value="PurM-like_C_dom"/>
</dbReference>
<dbReference type="RefSeq" id="WP_167993327.1">
    <property type="nucleotide sequence ID" value="NZ_JAATJL010000001.1"/>
</dbReference>
<dbReference type="GO" id="GO:0009228">
    <property type="term" value="P:thiamine biosynthetic process"/>
    <property type="evidence" value="ECO:0007669"/>
    <property type="project" value="UniProtKB-KW"/>
</dbReference>
<dbReference type="GO" id="GO:0005524">
    <property type="term" value="F:ATP binding"/>
    <property type="evidence" value="ECO:0007669"/>
    <property type="project" value="UniProtKB-UniRule"/>
</dbReference>
<evidence type="ECO:0000256" key="1">
    <source>
        <dbReference type="HAMAP-Rule" id="MF_02128"/>
    </source>
</evidence>
<dbReference type="InterPro" id="IPR036676">
    <property type="entry name" value="PurM-like_C_sf"/>
</dbReference>
<keyword evidence="1" id="KW-0547">Nucleotide-binding</keyword>
<comment type="caution">
    <text evidence="4">The sequence shown here is derived from an EMBL/GenBank/DDBJ whole genome shotgun (WGS) entry which is preliminary data.</text>
</comment>
<comment type="miscellaneous">
    <text evidence="1">Reaction mechanism of ThiL seems to utilize a direct, inline transfer of the gamma-phosphate of ATP to TMP rather than a phosphorylated enzyme intermediate.</text>
</comment>
<dbReference type="GO" id="GO:0000287">
    <property type="term" value="F:magnesium ion binding"/>
    <property type="evidence" value="ECO:0007669"/>
    <property type="project" value="UniProtKB-UniRule"/>
</dbReference>
<dbReference type="Gene3D" id="3.30.1330.10">
    <property type="entry name" value="PurM-like, N-terminal domain"/>
    <property type="match status" value="1"/>
</dbReference>
<sequence length="334" mass="34171">MPLTVAQLSESDLLERIFPRLRTGIPWQECVVVGPGDDAAVLAVADGRVVVSIDTQVQDMDFRLQWPSGYHTTGFDVGWKAAAQNLSDINAMGGRATSLAVSLTLPGSTDVQWVEDLADGLNAAIRQLGADGCSVIGGDIGAGAQIAVTAAVTGSLEGRKPVLRSGAQPGDVVVLAGTVGRAAAGLALLESTHEYSSLQAEHLNLVQNQCCPLPPLAAGPAAAEAGSTAMLDISDGLVKDAQRLASASGVRIDFDPEVLSSLAEPLRSAADLLGIDPMEWVLGGGEDHGLLATVNPIVMPLPGFTAVGSVKAGSKGVTIGSQSPANVGWDHFAD</sequence>
<dbReference type="UniPathway" id="UPA00060">
    <property type="reaction ID" value="UER00142"/>
</dbReference>
<comment type="pathway">
    <text evidence="1">Cofactor biosynthesis; thiamine diphosphate biosynthesis; thiamine diphosphate from thiamine phosphate: step 1/1.</text>
</comment>
<feature type="binding site" evidence="1">
    <location>
        <begin position="138"/>
        <end position="139"/>
    </location>
    <ligand>
        <name>ATP</name>
        <dbReference type="ChEBI" id="CHEBI:30616"/>
    </ligand>
</feature>
<dbReference type="SUPFAM" id="SSF55326">
    <property type="entry name" value="PurM N-terminal domain-like"/>
    <property type="match status" value="1"/>
</dbReference>
<keyword evidence="1" id="KW-0067">ATP-binding</keyword>
<keyword evidence="1" id="KW-0784">Thiamine biosynthesis</keyword>
<dbReference type="Gene3D" id="3.90.650.10">
    <property type="entry name" value="PurM-like C-terminal domain"/>
    <property type="match status" value="1"/>
</dbReference>
<dbReference type="SUPFAM" id="SSF56042">
    <property type="entry name" value="PurM C-terminal domain-like"/>
    <property type="match status" value="1"/>
</dbReference>
<dbReference type="PANTHER" id="PTHR30270:SF0">
    <property type="entry name" value="THIAMINE-MONOPHOSPHATE KINASE"/>
    <property type="match status" value="1"/>
</dbReference>
<comment type="caution">
    <text evidence="1">Lacks conserved residue(s) required for the propagation of feature annotation.</text>
</comment>
<keyword evidence="5" id="KW-1185">Reference proteome</keyword>
<proteinExistence type="inferred from homology"/>
<keyword evidence="1" id="KW-0460">Magnesium</keyword>
<dbReference type="InterPro" id="IPR016188">
    <property type="entry name" value="PurM-like_N"/>
</dbReference>
<gene>
    <name evidence="1" type="primary">thiL</name>
    <name evidence="4" type="ORF">BJ994_001694</name>
</gene>
<protein>
    <recommendedName>
        <fullName evidence="1">Thiamine-monophosphate kinase</fullName>
        <shortName evidence="1">TMP kinase</shortName>
        <shortName evidence="1">Thiamine-phosphate kinase</shortName>
        <ecNumber evidence="1">2.7.4.16</ecNumber>
    </recommendedName>
</protein>
<name>A0A846RH95_9MICC</name>
<feature type="binding site" evidence="1">
    <location>
        <position position="232"/>
    </location>
    <ligand>
        <name>Mg(2+)</name>
        <dbReference type="ChEBI" id="CHEBI:18420"/>
        <label>3</label>
    </ligand>
</feature>
<organism evidence="4 5">
    <name type="scientific">Arthrobacter pigmenti</name>
    <dbReference type="NCBI Taxonomy" id="271432"/>
    <lineage>
        <taxon>Bacteria</taxon>
        <taxon>Bacillati</taxon>
        <taxon>Actinomycetota</taxon>
        <taxon>Actinomycetes</taxon>
        <taxon>Micrococcales</taxon>
        <taxon>Micrococcaceae</taxon>
        <taxon>Arthrobacter</taxon>
    </lineage>
</organism>
<dbReference type="GO" id="GO:0009030">
    <property type="term" value="F:thiamine-phosphate kinase activity"/>
    <property type="evidence" value="ECO:0007669"/>
    <property type="project" value="UniProtKB-UniRule"/>
</dbReference>
<evidence type="ECO:0000313" key="5">
    <source>
        <dbReference type="Proteomes" id="UP000547458"/>
    </source>
</evidence>
<keyword evidence="1 4" id="KW-0808">Transferase</keyword>
<dbReference type="GO" id="GO:0009229">
    <property type="term" value="P:thiamine diphosphate biosynthetic process"/>
    <property type="evidence" value="ECO:0007669"/>
    <property type="project" value="UniProtKB-UniRule"/>
</dbReference>
<dbReference type="PIRSF" id="PIRSF005303">
    <property type="entry name" value="Thiam_monoph_kin"/>
    <property type="match status" value="1"/>
</dbReference>
<keyword evidence="1 4" id="KW-0418">Kinase</keyword>
<feature type="binding site" evidence="1">
    <location>
        <position position="54"/>
    </location>
    <ligand>
        <name>Mg(2+)</name>
        <dbReference type="ChEBI" id="CHEBI:18420"/>
        <label>2</label>
    </ligand>
</feature>
<evidence type="ECO:0000259" key="2">
    <source>
        <dbReference type="Pfam" id="PF00586"/>
    </source>
</evidence>
<dbReference type="EMBL" id="JAATJL010000001">
    <property type="protein sequence ID" value="NJC22618.1"/>
    <property type="molecule type" value="Genomic_DNA"/>
</dbReference>
<feature type="binding site" evidence="1">
    <location>
        <position position="88"/>
    </location>
    <ligand>
        <name>Mg(2+)</name>
        <dbReference type="ChEBI" id="CHEBI:18420"/>
        <label>3</label>
    </ligand>
</feature>
<feature type="binding site" evidence="1">
    <location>
        <position position="52"/>
    </location>
    <ligand>
        <name>Mg(2+)</name>
        <dbReference type="ChEBI" id="CHEBI:18420"/>
        <label>4</label>
    </ligand>
</feature>
<dbReference type="AlphaFoldDB" id="A0A846RH95"/>
<feature type="binding site" evidence="1">
    <location>
        <position position="88"/>
    </location>
    <ligand>
        <name>Mg(2+)</name>
        <dbReference type="ChEBI" id="CHEBI:18420"/>
        <label>4</label>
    </ligand>
</feature>
<feature type="binding site" evidence="1">
    <location>
        <position position="139"/>
    </location>
    <ligand>
        <name>Mg(2+)</name>
        <dbReference type="ChEBI" id="CHEBI:18420"/>
        <label>1</label>
    </ligand>
</feature>
<dbReference type="HAMAP" id="MF_02128">
    <property type="entry name" value="TMP_kinase"/>
    <property type="match status" value="1"/>
</dbReference>
<feature type="binding site" evidence="1">
    <location>
        <position position="235"/>
    </location>
    <ligand>
        <name>Mg(2+)</name>
        <dbReference type="ChEBI" id="CHEBI:18420"/>
        <label>5</label>
    </ligand>
</feature>
<feature type="binding site" evidence="1">
    <location>
        <position position="286"/>
    </location>
    <ligand>
        <name>substrate</name>
    </ligand>
</feature>
<feature type="binding site" evidence="1">
    <location>
        <position position="88"/>
    </location>
    <ligand>
        <name>Mg(2+)</name>
        <dbReference type="ChEBI" id="CHEBI:18420"/>
        <label>2</label>
    </ligand>
</feature>
<dbReference type="PANTHER" id="PTHR30270">
    <property type="entry name" value="THIAMINE-MONOPHOSPHATE KINASE"/>
    <property type="match status" value="1"/>
</dbReference>
<accession>A0A846RH95</accession>
<feature type="binding site" evidence="1">
    <location>
        <position position="164"/>
    </location>
    <ligand>
        <name>ATP</name>
        <dbReference type="ChEBI" id="CHEBI:30616"/>
    </ligand>
</feature>
<reference evidence="4 5" key="1">
    <citation type="submission" date="2020-03" db="EMBL/GenBank/DDBJ databases">
        <title>Sequencing the genomes of 1000 actinobacteria strains.</title>
        <authorList>
            <person name="Klenk H.-P."/>
        </authorList>
    </citation>
    <scope>NUCLEOTIDE SEQUENCE [LARGE SCALE GENOMIC DNA]</scope>
    <source>
        <strain evidence="4 5">DSM 16403</strain>
    </source>
</reference>
<feature type="binding site" evidence="1">
    <location>
        <position position="38"/>
    </location>
    <ligand>
        <name>Mg(2+)</name>
        <dbReference type="ChEBI" id="CHEBI:18420"/>
        <label>3</label>
    </ligand>
</feature>
<dbReference type="Pfam" id="PF00586">
    <property type="entry name" value="AIRS"/>
    <property type="match status" value="1"/>
</dbReference>
<dbReference type="CDD" id="cd02194">
    <property type="entry name" value="ThiL"/>
    <property type="match status" value="1"/>
</dbReference>
<comment type="function">
    <text evidence="1">Catalyzes the ATP-dependent phosphorylation of thiamine-monophosphate (TMP) to form thiamine-pyrophosphate (TPP), the active form of vitamin B1.</text>
</comment>
<keyword evidence="1" id="KW-0479">Metal-binding</keyword>
<feature type="binding site" evidence="1">
    <location>
        <position position="61"/>
    </location>
    <ligand>
        <name>substrate</name>
    </ligand>
</feature>
<comment type="catalytic activity">
    <reaction evidence="1">
        <text>thiamine phosphate + ATP = thiamine diphosphate + ADP</text>
        <dbReference type="Rhea" id="RHEA:15913"/>
        <dbReference type="ChEBI" id="CHEBI:30616"/>
        <dbReference type="ChEBI" id="CHEBI:37575"/>
        <dbReference type="ChEBI" id="CHEBI:58937"/>
        <dbReference type="ChEBI" id="CHEBI:456216"/>
        <dbReference type="EC" id="2.7.4.16"/>
    </reaction>
</comment>
<feature type="binding site" evidence="1">
    <location>
        <position position="234"/>
    </location>
    <ligand>
        <name>ATP</name>
        <dbReference type="ChEBI" id="CHEBI:30616"/>
    </ligand>
</feature>
<dbReference type="InterPro" id="IPR036921">
    <property type="entry name" value="PurM-like_N_sf"/>
</dbReference>
<evidence type="ECO:0000313" key="4">
    <source>
        <dbReference type="EMBL" id="NJC22618.1"/>
    </source>
</evidence>
<dbReference type="InterPro" id="IPR006283">
    <property type="entry name" value="ThiL-like"/>
</dbReference>
<feature type="binding site" evidence="1">
    <location>
        <position position="329"/>
    </location>
    <ligand>
        <name>substrate</name>
    </ligand>
</feature>
<dbReference type="EC" id="2.7.4.16" evidence="1"/>
<feature type="binding site" evidence="1">
    <location>
        <position position="54"/>
    </location>
    <ligand>
        <name>Mg(2+)</name>
        <dbReference type="ChEBI" id="CHEBI:18420"/>
        <label>1</label>
    </ligand>
</feature>
<dbReference type="Pfam" id="PF02769">
    <property type="entry name" value="AIRS_C"/>
    <property type="match status" value="1"/>
</dbReference>
<dbReference type="Proteomes" id="UP000547458">
    <property type="component" value="Unassembled WGS sequence"/>
</dbReference>
<comment type="similarity">
    <text evidence="1">Belongs to the thiamine-monophosphate kinase family.</text>
</comment>
<feature type="domain" description="PurM-like C-terminal" evidence="3">
    <location>
        <begin position="168"/>
        <end position="268"/>
    </location>
</feature>
<feature type="domain" description="PurM-like N-terminal" evidence="2">
    <location>
        <begin position="36"/>
        <end position="154"/>
    </location>
</feature>